<dbReference type="AlphaFoldDB" id="A0A542EGA1"/>
<dbReference type="RefSeq" id="WP_141928172.1">
    <property type="nucleotide sequence ID" value="NZ_BAABCI010000014.1"/>
</dbReference>
<proteinExistence type="predicted"/>
<dbReference type="OrthoDB" id="3295542at2"/>
<reference evidence="2 3" key="1">
    <citation type="submission" date="2019-06" db="EMBL/GenBank/DDBJ databases">
        <title>Sequencing the genomes of 1000 actinobacteria strains.</title>
        <authorList>
            <person name="Klenk H.-P."/>
        </authorList>
    </citation>
    <scope>NUCLEOTIDE SEQUENCE [LARGE SCALE GENOMIC DNA]</scope>
    <source>
        <strain evidence="2 3">DSM 19828</strain>
    </source>
</reference>
<feature type="transmembrane region" description="Helical" evidence="1">
    <location>
        <begin position="62"/>
        <end position="83"/>
    </location>
</feature>
<dbReference type="Pfam" id="PF09656">
    <property type="entry name" value="PGPGW"/>
    <property type="match status" value="1"/>
</dbReference>
<keyword evidence="1" id="KW-0812">Transmembrane</keyword>
<dbReference type="EMBL" id="VFMO01000001">
    <property type="protein sequence ID" value="TQJ14335.1"/>
    <property type="molecule type" value="Genomic_DNA"/>
</dbReference>
<evidence type="ECO:0000256" key="1">
    <source>
        <dbReference type="SAM" id="Phobius"/>
    </source>
</evidence>
<dbReference type="InterPro" id="IPR013434">
    <property type="entry name" value="CHP02611"/>
</dbReference>
<organism evidence="2 3">
    <name type="scientific">Yimella lutea</name>
    <dbReference type="NCBI Taxonomy" id="587872"/>
    <lineage>
        <taxon>Bacteria</taxon>
        <taxon>Bacillati</taxon>
        <taxon>Actinomycetota</taxon>
        <taxon>Actinomycetes</taxon>
        <taxon>Micrococcales</taxon>
        <taxon>Dermacoccaceae</taxon>
        <taxon>Yimella</taxon>
    </lineage>
</organism>
<name>A0A542EGA1_9MICO</name>
<feature type="transmembrane region" description="Helical" evidence="1">
    <location>
        <begin position="89"/>
        <end position="109"/>
    </location>
</feature>
<gene>
    <name evidence="2" type="ORF">FB459_1789</name>
</gene>
<evidence type="ECO:0000313" key="3">
    <source>
        <dbReference type="Proteomes" id="UP000320806"/>
    </source>
</evidence>
<accession>A0A542EGA1</accession>
<feature type="transmembrane region" description="Helical" evidence="1">
    <location>
        <begin position="130"/>
        <end position="152"/>
    </location>
</feature>
<evidence type="ECO:0000313" key="2">
    <source>
        <dbReference type="EMBL" id="TQJ14335.1"/>
    </source>
</evidence>
<comment type="caution">
    <text evidence="2">The sequence shown here is derived from an EMBL/GenBank/DDBJ whole genome shotgun (WGS) entry which is preliminary data.</text>
</comment>
<protein>
    <submittedName>
        <fullName evidence="2">Uncharacterized protein (TIGR02611 family)</fullName>
    </submittedName>
</protein>
<keyword evidence="1" id="KW-0472">Membrane</keyword>
<dbReference type="InterPro" id="IPR019099">
    <property type="entry name" value="Uncharacterised_PGPGW_TM"/>
</dbReference>
<sequence length="176" mass="19244">MKKETAVGEQVADKHVVSGGDGGSTAVAPKRRADGAFEEPFSPKTYKFAWRRKLAANPVSNHTYRIVVGVVGFIVTGIGVVAIPFPGPGWLIVFLGLGIWATEFMWAARLLNFAREKVEAWNDWMRPKPLWFKGIVALLTFAFVCFVVWLTLKLGGIPGLLPGSAKDFLQQMPGLG</sequence>
<keyword evidence="1" id="KW-1133">Transmembrane helix</keyword>
<dbReference type="Proteomes" id="UP000320806">
    <property type="component" value="Unassembled WGS sequence"/>
</dbReference>
<dbReference type="NCBIfam" id="TIGR02611">
    <property type="entry name" value="TIGR02611 family protein"/>
    <property type="match status" value="1"/>
</dbReference>
<keyword evidence="3" id="KW-1185">Reference proteome</keyword>